<dbReference type="PANTHER" id="PTHR10902">
    <property type="entry name" value="60S RIBOSOMAL PROTEIN L35A"/>
    <property type="match status" value="1"/>
</dbReference>
<dbReference type="HAMAP" id="MF_00573">
    <property type="entry name" value="Ribosomal_eL33"/>
    <property type="match status" value="1"/>
</dbReference>
<reference evidence="7" key="1">
    <citation type="submission" date="2018-10" db="EMBL/GenBank/DDBJ databases">
        <title>Transcriptome assembly of Aceria tosichella (Wheat curl mite) Type 2.</title>
        <authorList>
            <person name="Scully E.D."/>
            <person name="Geib S.M."/>
            <person name="Palmer N.A."/>
            <person name="Gupta A.K."/>
            <person name="Sarath G."/>
            <person name="Tatineni S."/>
        </authorList>
    </citation>
    <scope>NUCLEOTIDE SEQUENCE</scope>
    <source>
        <strain evidence="7">LincolnNE</strain>
    </source>
</reference>
<dbReference type="GO" id="GO:0003735">
    <property type="term" value="F:structural constituent of ribosome"/>
    <property type="evidence" value="ECO:0007669"/>
    <property type="project" value="InterPro"/>
</dbReference>
<feature type="region of interest" description="Disordered" evidence="6">
    <location>
        <begin position="1"/>
        <end position="32"/>
    </location>
</feature>
<feature type="compositionally biased region" description="Basic and acidic residues" evidence="6">
    <location>
        <begin position="8"/>
        <end position="30"/>
    </location>
</feature>
<evidence type="ECO:0000256" key="4">
    <source>
        <dbReference type="ARBA" id="ARBA00035228"/>
    </source>
</evidence>
<dbReference type="EMBL" id="GGYP01002536">
    <property type="protein sequence ID" value="MDE47307.1"/>
    <property type="molecule type" value="Transcribed_RNA"/>
</dbReference>
<comment type="similarity">
    <text evidence="1">Belongs to the eukaryotic ribosomal protein eL33 family.</text>
</comment>
<dbReference type="PROSITE" id="PS01105">
    <property type="entry name" value="RIBOSOMAL_L35AE"/>
    <property type="match status" value="1"/>
</dbReference>
<dbReference type="GO" id="GO:1990904">
    <property type="term" value="C:ribonucleoprotein complex"/>
    <property type="evidence" value="ECO:0007669"/>
    <property type="project" value="UniProtKB-KW"/>
</dbReference>
<dbReference type="Pfam" id="PF01247">
    <property type="entry name" value="Ribosomal_L35Ae"/>
    <property type="match status" value="1"/>
</dbReference>
<dbReference type="InterPro" id="IPR009000">
    <property type="entry name" value="Transl_B-barrel_sf"/>
</dbReference>
<evidence type="ECO:0000313" key="7">
    <source>
        <dbReference type="EMBL" id="MDE47307.1"/>
    </source>
</evidence>
<proteinExistence type="inferred from homology"/>
<dbReference type="InterPro" id="IPR001780">
    <property type="entry name" value="Ribosomal_eL33"/>
</dbReference>
<dbReference type="FunFam" id="2.40.10.190:FF:000001">
    <property type="entry name" value="60S ribosomal protein L35a"/>
    <property type="match status" value="1"/>
</dbReference>
<evidence type="ECO:0000256" key="3">
    <source>
        <dbReference type="ARBA" id="ARBA00023274"/>
    </source>
</evidence>
<evidence type="ECO:0000256" key="1">
    <source>
        <dbReference type="ARBA" id="ARBA00009269"/>
    </source>
</evidence>
<dbReference type="GO" id="GO:0006412">
    <property type="term" value="P:translation"/>
    <property type="evidence" value="ECO:0007669"/>
    <property type="project" value="InterPro"/>
</dbReference>
<accession>A0A6G1SAW6</accession>
<dbReference type="GO" id="GO:0005840">
    <property type="term" value="C:ribosome"/>
    <property type="evidence" value="ECO:0007669"/>
    <property type="project" value="UniProtKB-KW"/>
</dbReference>
<dbReference type="InterPro" id="IPR018266">
    <property type="entry name" value="Ribosomal_eL33_CS"/>
</dbReference>
<protein>
    <recommendedName>
        <fullName evidence="4">Large ribosomal subunit protein eL33</fullName>
    </recommendedName>
    <alternativeName>
        <fullName evidence="5">60S ribosomal protein L35a</fullName>
    </alternativeName>
</protein>
<keyword evidence="3" id="KW-0687">Ribonucleoprotein</keyword>
<organism evidence="7">
    <name type="scientific">Aceria tosichella</name>
    <name type="common">wheat curl mite</name>
    <dbReference type="NCBI Taxonomy" id="561515"/>
    <lineage>
        <taxon>Eukaryota</taxon>
        <taxon>Metazoa</taxon>
        <taxon>Ecdysozoa</taxon>
        <taxon>Arthropoda</taxon>
        <taxon>Chelicerata</taxon>
        <taxon>Arachnida</taxon>
        <taxon>Acari</taxon>
        <taxon>Acariformes</taxon>
        <taxon>Trombidiformes</taxon>
        <taxon>Prostigmata</taxon>
        <taxon>Eupodina</taxon>
        <taxon>Eriophyoidea</taxon>
        <taxon>Eriophyidae</taxon>
        <taxon>Eriophyinae</taxon>
        <taxon>Aceriini</taxon>
        <taxon>Aceria</taxon>
    </lineage>
</organism>
<keyword evidence="2 7" id="KW-0689">Ribosomal protein</keyword>
<dbReference type="AlphaFoldDB" id="A0A6G1SAW6"/>
<dbReference type="Gene3D" id="2.40.10.190">
    <property type="entry name" value="translation elongation factor selb, chain A, domain 4"/>
    <property type="match status" value="1"/>
</dbReference>
<dbReference type="InterPro" id="IPR038661">
    <property type="entry name" value="Ribosomal_eL33_sf"/>
</dbReference>
<evidence type="ECO:0000256" key="5">
    <source>
        <dbReference type="ARBA" id="ARBA00035530"/>
    </source>
</evidence>
<sequence>MPAKPRTPKLDWQKKLVEKKAAKGTQEPRKPSLKRYGRLYARAIFTGFKRGLRNQQENTALLKVAGCTTQKDSDFYVGKKCVYVYRSKNKTSIPGNVKSKSRVRAIWGKVTRTHGCRGSVRAKFKSNLPPQAMGKKIRIMLYPSRI</sequence>
<evidence type="ECO:0000256" key="2">
    <source>
        <dbReference type="ARBA" id="ARBA00022980"/>
    </source>
</evidence>
<dbReference type="SUPFAM" id="SSF50447">
    <property type="entry name" value="Translation proteins"/>
    <property type="match status" value="1"/>
</dbReference>
<evidence type="ECO:0000256" key="6">
    <source>
        <dbReference type="SAM" id="MobiDB-lite"/>
    </source>
</evidence>
<name>A0A6G1SAW6_9ACAR</name>
<gene>
    <name evidence="7" type="primary">RPL35A</name>
    <name evidence="7" type="ORF">g.3145</name>
</gene>